<gene>
    <name evidence="13" type="ORF">LCGC14_1363550</name>
</gene>
<dbReference type="PANTHER" id="PTHR11669">
    <property type="entry name" value="REPLICATION FACTOR C / DNA POLYMERASE III GAMMA-TAU SUBUNIT"/>
    <property type="match status" value="1"/>
</dbReference>
<reference evidence="13" key="1">
    <citation type="journal article" date="2015" name="Nature">
        <title>Complex archaea that bridge the gap between prokaryotes and eukaryotes.</title>
        <authorList>
            <person name="Spang A."/>
            <person name="Saw J.H."/>
            <person name="Jorgensen S.L."/>
            <person name="Zaremba-Niedzwiedzka K."/>
            <person name="Martijn J."/>
            <person name="Lind A.E."/>
            <person name="van Eijk R."/>
            <person name="Schleper C."/>
            <person name="Guy L."/>
            <person name="Ettema T.J."/>
        </authorList>
    </citation>
    <scope>NUCLEOTIDE SEQUENCE</scope>
</reference>
<evidence type="ECO:0000256" key="9">
    <source>
        <dbReference type="ARBA" id="ARBA00022840"/>
    </source>
</evidence>
<evidence type="ECO:0000256" key="10">
    <source>
        <dbReference type="ARBA" id="ARBA00022932"/>
    </source>
</evidence>
<keyword evidence="8" id="KW-0862">Zinc</keyword>
<evidence type="ECO:0000256" key="7">
    <source>
        <dbReference type="ARBA" id="ARBA00022741"/>
    </source>
</evidence>
<dbReference type="InterPro" id="IPR027417">
    <property type="entry name" value="P-loop_NTPase"/>
</dbReference>
<proteinExistence type="inferred from homology"/>
<evidence type="ECO:0000256" key="11">
    <source>
        <dbReference type="ARBA" id="ARBA00049244"/>
    </source>
</evidence>
<name>A0A0F9K7F7_9ZZZZ</name>
<evidence type="ECO:0000256" key="5">
    <source>
        <dbReference type="ARBA" id="ARBA00022705"/>
    </source>
</evidence>
<dbReference type="InterPro" id="IPR045085">
    <property type="entry name" value="HLD_clamp_pol_III_gamma_tau"/>
</dbReference>
<dbReference type="GO" id="GO:0003887">
    <property type="term" value="F:DNA-directed DNA polymerase activity"/>
    <property type="evidence" value="ECO:0007669"/>
    <property type="project" value="UniProtKB-KW"/>
</dbReference>
<evidence type="ECO:0000256" key="3">
    <source>
        <dbReference type="ARBA" id="ARBA00022679"/>
    </source>
</evidence>
<keyword evidence="10" id="KW-0239">DNA-directed DNA polymerase</keyword>
<dbReference type="Gene3D" id="3.40.50.300">
    <property type="entry name" value="P-loop containing nucleotide triphosphate hydrolases"/>
    <property type="match status" value="1"/>
</dbReference>
<evidence type="ECO:0000256" key="4">
    <source>
        <dbReference type="ARBA" id="ARBA00022695"/>
    </source>
</evidence>
<keyword evidence="6" id="KW-0479">Metal-binding</keyword>
<comment type="catalytic activity">
    <reaction evidence="11">
        <text>DNA(n) + a 2'-deoxyribonucleoside 5'-triphosphate = DNA(n+1) + diphosphate</text>
        <dbReference type="Rhea" id="RHEA:22508"/>
        <dbReference type="Rhea" id="RHEA-COMP:17339"/>
        <dbReference type="Rhea" id="RHEA-COMP:17340"/>
        <dbReference type="ChEBI" id="CHEBI:33019"/>
        <dbReference type="ChEBI" id="CHEBI:61560"/>
        <dbReference type="ChEBI" id="CHEBI:173112"/>
        <dbReference type="EC" id="2.7.7.7"/>
    </reaction>
</comment>
<comment type="similarity">
    <text evidence="1">Belongs to the DnaX/STICHEL family.</text>
</comment>
<dbReference type="Pfam" id="PF22608">
    <property type="entry name" value="DNAX_ATPase_lid"/>
    <property type="match status" value="1"/>
</dbReference>
<evidence type="ECO:0000256" key="8">
    <source>
        <dbReference type="ARBA" id="ARBA00022833"/>
    </source>
</evidence>
<dbReference type="PANTHER" id="PTHR11669:SF0">
    <property type="entry name" value="PROTEIN STICHEL-LIKE 2"/>
    <property type="match status" value="1"/>
</dbReference>
<dbReference type="Pfam" id="PF12169">
    <property type="entry name" value="DNA_pol3_gamma3"/>
    <property type="match status" value="1"/>
</dbReference>
<dbReference type="AlphaFoldDB" id="A0A0F9K7F7"/>
<dbReference type="InterPro" id="IPR022754">
    <property type="entry name" value="DNA_pol_III_gamma-3"/>
</dbReference>
<sequence>MAVEIPFAIKYRPKKLADVIGQPVVVQAFTNAFKNNTMHHAYILSGNYGTGKTSVSRIIAAMENCEKGPTLEPCCECNNCKLIFEGKSFDVKEIDAASNRGIEDIRALNKEIHHCPIECRTKYIILDEAHSLTGIAAEAALNMVEEPPDYVRFILATTEAHLLKDTIRSRCITWKFNKVNWTEIFSHLKNICAKEELEYDDNALKIIAKSAKGSVRDSLQNLQTVLNYVGNEKILVNPVKEALGEVDQQLYFNLIDAIFRSDAPQCYIIINNIFKSGKEAGAVVRDLYGHLNNLLLAKTCKKNLPDFNFTEDEIKKYVHQSNKINGDYILKMVSLLKDVSLGLKFNLDPDFLFNTFFIECIVANKKSGK</sequence>
<dbReference type="Pfam" id="PF13177">
    <property type="entry name" value="DNA_pol3_delta2"/>
    <property type="match status" value="1"/>
</dbReference>
<evidence type="ECO:0000313" key="13">
    <source>
        <dbReference type="EMBL" id="KKM78084.1"/>
    </source>
</evidence>
<keyword evidence="3" id="KW-0808">Transferase</keyword>
<dbReference type="InterPro" id="IPR003593">
    <property type="entry name" value="AAA+_ATPase"/>
</dbReference>
<dbReference type="InterPro" id="IPR012763">
    <property type="entry name" value="DNA_pol_III_sug/sutau_N"/>
</dbReference>
<dbReference type="Gene3D" id="1.20.272.10">
    <property type="match status" value="1"/>
</dbReference>
<dbReference type="SUPFAM" id="SSF52540">
    <property type="entry name" value="P-loop containing nucleoside triphosphate hydrolases"/>
    <property type="match status" value="1"/>
</dbReference>
<keyword evidence="4" id="KW-0548">Nucleotidyltransferase</keyword>
<dbReference type="InterPro" id="IPR050238">
    <property type="entry name" value="DNA_Rep/Repair_Clamp_Loader"/>
</dbReference>
<keyword evidence="5" id="KW-0235">DNA replication</keyword>
<dbReference type="GO" id="GO:0003677">
    <property type="term" value="F:DNA binding"/>
    <property type="evidence" value="ECO:0007669"/>
    <property type="project" value="InterPro"/>
</dbReference>
<dbReference type="SMART" id="SM00382">
    <property type="entry name" value="AAA"/>
    <property type="match status" value="1"/>
</dbReference>
<dbReference type="EC" id="2.7.7.7" evidence="2"/>
<dbReference type="NCBIfam" id="TIGR02397">
    <property type="entry name" value="dnaX_nterm"/>
    <property type="match status" value="1"/>
</dbReference>
<evidence type="ECO:0000259" key="12">
    <source>
        <dbReference type="SMART" id="SM00382"/>
    </source>
</evidence>
<organism evidence="13">
    <name type="scientific">marine sediment metagenome</name>
    <dbReference type="NCBI Taxonomy" id="412755"/>
    <lineage>
        <taxon>unclassified sequences</taxon>
        <taxon>metagenomes</taxon>
        <taxon>ecological metagenomes</taxon>
    </lineage>
</organism>
<evidence type="ECO:0000256" key="1">
    <source>
        <dbReference type="ARBA" id="ARBA00006360"/>
    </source>
</evidence>
<dbReference type="GO" id="GO:0046872">
    <property type="term" value="F:metal ion binding"/>
    <property type="evidence" value="ECO:0007669"/>
    <property type="project" value="UniProtKB-KW"/>
</dbReference>
<dbReference type="GO" id="GO:0006261">
    <property type="term" value="P:DNA-templated DNA replication"/>
    <property type="evidence" value="ECO:0007669"/>
    <property type="project" value="TreeGrafter"/>
</dbReference>
<dbReference type="CDD" id="cd18137">
    <property type="entry name" value="HLD_clamp_pol_III_gamma_tau"/>
    <property type="match status" value="1"/>
</dbReference>
<evidence type="ECO:0000256" key="2">
    <source>
        <dbReference type="ARBA" id="ARBA00012417"/>
    </source>
</evidence>
<keyword evidence="9" id="KW-0067">ATP-binding</keyword>
<evidence type="ECO:0000256" key="6">
    <source>
        <dbReference type="ARBA" id="ARBA00022723"/>
    </source>
</evidence>
<dbReference type="SUPFAM" id="SSF48019">
    <property type="entry name" value="post-AAA+ oligomerization domain-like"/>
    <property type="match status" value="1"/>
</dbReference>
<dbReference type="InterPro" id="IPR008921">
    <property type="entry name" value="DNA_pol3_clamp-load_cplx_C"/>
</dbReference>
<dbReference type="GO" id="GO:0009360">
    <property type="term" value="C:DNA polymerase III complex"/>
    <property type="evidence" value="ECO:0007669"/>
    <property type="project" value="InterPro"/>
</dbReference>
<dbReference type="GO" id="GO:0005524">
    <property type="term" value="F:ATP binding"/>
    <property type="evidence" value="ECO:0007669"/>
    <property type="project" value="UniProtKB-KW"/>
</dbReference>
<protein>
    <recommendedName>
        <fullName evidence="2">DNA-directed DNA polymerase</fullName>
        <ecNumber evidence="2">2.7.7.7</ecNumber>
    </recommendedName>
</protein>
<comment type="caution">
    <text evidence="13">The sequence shown here is derived from an EMBL/GenBank/DDBJ whole genome shotgun (WGS) entry which is preliminary data.</text>
</comment>
<dbReference type="Gene3D" id="1.10.8.60">
    <property type="match status" value="1"/>
</dbReference>
<keyword evidence="7" id="KW-0547">Nucleotide-binding</keyword>
<accession>A0A0F9K7F7</accession>
<feature type="domain" description="AAA+ ATPase" evidence="12">
    <location>
        <begin position="38"/>
        <end position="179"/>
    </location>
</feature>
<dbReference type="EMBL" id="LAZR01008545">
    <property type="protein sequence ID" value="KKM78084.1"/>
    <property type="molecule type" value="Genomic_DNA"/>
</dbReference>